<evidence type="ECO:0000256" key="4">
    <source>
        <dbReference type="ARBA" id="ARBA00022946"/>
    </source>
</evidence>
<evidence type="ECO:0000256" key="5">
    <source>
        <dbReference type="ARBA" id="ARBA00023128"/>
    </source>
</evidence>
<accession>A0A1Y2LJC8</accession>
<dbReference type="AlphaFoldDB" id="A0A1Y2LJC8"/>
<protein>
    <recommendedName>
        <fullName evidence="3">Altered inheritance of mitochondria protein 9, mitochondrial</fullName>
    </recommendedName>
    <alternativeName>
        <fullName evidence="6">Found in mitochondrial proteome protein 29</fullName>
    </alternativeName>
</protein>
<dbReference type="PANTHER" id="PTHR36091:SF1">
    <property type="entry name" value="ALTERED INHERITANCE OF MITOCHONDRIA PROTEIN 9, MITOCHONDRIAL"/>
    <property type="match status" value="1"/>
</dbReference>
<dbReference type="GO" id="GO:0005739">
    <property type="term" value="C:mitochondrion"/>
    <property type="evidence" value="ECO:0007669"/>
    <property type="project" value="UniProtKB-SubCell"/>
</dbReference>
<dbReference type="EMBL" id="KZ107862">
    <property type="protein sequence ID" value="OSS43709.1"/>
    <property type="molecule type" value="Genomic_DNA"/>
</dbReference>
<keyword evidence="8" id="KW-1185">Reference proteome</keyword>
<evidence type="ECO:0000313" key="8">
    <source>
        <dbReference type="Proteomes" id="UP000193240"/>
    </source>
</evidence>
<evidence type="ECO:0000256" key="3">
    <source>
        <dbReference type="ARBA" id="ARBA00016197"/>
    </source>
</evidence>
<dbReference type="Gene3D" id="1.10.510.10">
    <property type="entry name" value="Transferase(Phosphotransferase) domain 1"/>
    <property type="match status" value="1"/>
</dbReference>
<evidence type="ECO:0000313" key="7">
    <source>
        <dbReference type="EMBL" id="OSS43709.1"/>
    </source>
</evidence>
<dbReference type="InParanoid" id="A0A1Y2LJC8"/>
<dbReference type="STRING" id="105696.A0A1Y2LJC8"/>
<name>A0A1Y2LJC8_EPING</name>
<organism evidence="7 8">
    <name type="scientific">Epicoccum nigrum</name>
    <name type="common">Soil fungus</name>
    <name type="synonym">Epicoccum purpurascens</name>
    <dbReference type="NCBI Taxonomy" id="105696"/>
    <lineage>
        <taxon>Eukaryota</taxon>
        <taxon>Fungi</taxon>
        <taxon>Dikarya</taxon>
        <taxon>Ascomycota</taxon>
        <taxon>Pezizomycotina</taxon>
        <taxon>Dothideomycetes</taxon>
        <taxon>Pleosporomycetidae</taxon>
        <taxon>Pleosporales</taxon>
        <taxon>Pleosporineae</taxon>
        <taxon>Didymellaceae</taxon>
        <taxon>Epicoccum</taxon>
    </lineage>
</organism>
<dbReference type="InterPro" id="IPR051035">
    <property type="entry name" value="Mito_inheritance_9"/>
</dbReference>
<reference evidence="7 8" key="1">
    <citation type="journal article" date="2017" name="Genome Announc.">
        <title>Genome sequence of the saprophytic ascomycete Epicoccum nigrum ICMP 19927 strain isolated from New Zealand.</title>
        <authorList>
            <person name="Fokin M."/>
            <person name="Fleetwood D."/>
            <person name="Weir B.S."/>
            <person name="Villas-Boas S.G."/>
        </authorList>
    </citation>
    <scope>NUCLEOTIDE SEQUENCE [LARGE SCALE GENOMIC DNA]</scope>
    <source>
        <strain evidence="7 8">ICMP 19927</strain>
    </source>
</reference>
<keyword evidence="4" id="KW-0809">Transit peptide</keyword>
<comment type="similarity">
    <text evidence="2">Belongs to the AIM9 family.</text>
</comment>
<proteinExistence type="inferred from homology"/>
<evidence type="ECO:0000256" key="2">
    <source>
        <dbReference type="ARBA" id="ARBA00005543"/>
    </source>
</evidence>
<dbReference type="SUPFAM" id="SSF56112">
    <property type="entry name" value="Protein kinase-like (PK-like)"/>
    <property type="match status" value="1"/>
</dbReference>
<sequence>MNSQTARSKQIAHLGLAYLHLSFGNPPPINIHARQHFHPPLFRLRRSRYCVSPAQSLKTLIKKCWNPYVNLDGEIDPSEKFCIGPSCERGWYPQSMTTSLQSSYNRGLWPTLSSLGIALAEREIAHLAQDSTTTACGPPRGSFDEQMSVLKMIKEVMSALKEPTFIDKISTPVLWHTDLHMGNIYISEDDPSQTVSFIDWQSIVVAPIFIQARFPEFLSVREDHALGPKELPKLPPNYDEMDAEDKELADYQLQQGKLAKG</sequence>
<comment type="subcellular location">
    <subcellularLocation>
        <location evidence="1">Mitochondrion</location>
    </subcellularLocation>
</comment>
<gene>
    <name evidence="7" type="ORF">B5807_11497</name>
</gene>
<dbReference type="InterPro" id="IPR011009">
    <property type="entry name" value="Kinase-like_dom_sf"/>
</dbReference>
<dbReference type="Proteomes" id="UP000193240">
    <property type="component" value="Unassembled WGS sequence"/>
</dbReference>
<keyword evidence="5" id="KW-0496">Mitochondrion</keyword>
<evidence type="ECO:0000256" key="6">
    <source>
        <dbReference type="ARBA" id="ARBA00031849"/>
    </source>
</evidence>
<evidence type="ECO:0000256" key="1">
    <source>
        <dbReference type="ARBA" id="ARBA00004173"/>
    </source>
</evidence>
<dbReference type="PANTHER" id="PTHR36091">
    <property type="entry name" value="ALTERED INHERITANCE OF MITOCHONDRIA PROTEIN 9, MITOCHONDRIAL"/>
    <property type="match status" value="1"/>
</dbReference>